<dbReference type="AlphaFoldDB" id="A0A0F9DSQ6"/>
<gene>
    <name evidence="1" type="ORF">LCGC14_2160730</name>
</gene>
<feature type="non-terminal residue" evidence="1">
    <location>
        <position position="39"/>
    </location>
</feature>
<protein>
    <submittedName>
        <fullName evidence="1">Uncharacterized protein</fullName>
    </submittedName>
</protein>
<sequence>MYPPTKQKCLYPNINNDKELTYGKKTTTSTETTSINEIP</sequence>
<dbReference type="EMBL" id="LAZR01027713">
    <property type="protein sequence ID" value="KKL64868.1"/>
    <property type="molecule type" value="Genomic_DNA"/>
</dbReference>
<proteinExistence type="predicted"/>
<reference evidence="1" key="1">
    <citation type="journal article" date="2015" name="Nature">
        <title>Complex archaea that bridge the gap between prokaryotes and eukaryotes.</title>
        <authorList>
            <person name="Spang A."/>
            <person name="Saw J.H."/>
            <person name="Jorgensen S.L."/>
            <person name="Zaremba-Niedzwiedzka K."/>
            <person name="Martijn J."/>
            <person name="Lind A.E."/>
            <person name="van Eijk R."/>
            <person name="Schleper C."/>
            <person name="Guy L."/>
            <person name="Ettema T.J."/>
        </authorList>
    </citation>
    <scope>NUCLEOTIDE SEQUENCE</scope>
</reference>
<organism evidence="1">
    <name type="scientific">marine sediment metagenome</name>
    <dbReference type="NCBI Taxonomy" id="412755"/>
    <lineage>
        <taxon>unclassified sequences</taxon>
        <taxon>metagenomes</taxon>
        <taxon>ecological metagenomes</taxon>
    </lineage>
</organism>
<name>A0A0F9DSQ6_9ZZZZ</name>
<comment type="caution">
    <text evidence="1">The sequence shown here is derived from an EMBL/GenBank/DDBJ whole genome shotgun (WGS) entry which is preliminary data.</text>
</comment>
<accession>A0A0F9DSQ6</accession>
<evidence type="ECO:0000313" key="1">
    <source>
        <dbReference type="EMBL" id="KKL64868.1"/>
    </source>
</evidence>